<dbReference type="RefSeq" id="WP_231508617.1">
    <property type="nucleotide sequence ID" value="NZ_JBIRUQ010000002.1"/>
</dbReference>
<keyword evidence="1" id="KW-0521">NADP</keyword>
<organism evidence="5 6">
    <name type="scientific">Nocardia carnea</name>
    <dbReference type="NCBI Taxonomy" id="37328"/>
    <lineage>
        <taxon>Bacteria</taxon>
        <taxon>Bacillati</taxon>
        <taxon>Actinomycetota</taxon>
        <taxon>Actinomycetes</taxon>
        <taxon>Mycobacteriales</taxon>
        <taxon>Nocardiaceae</taxon>
        <taxon>Nocardia</taxon>
    </lineage>
</organism>
<gene>
    <name evidence="5" type="ORF">ACH4WX_10860</name>
</gene>
<feature type="region of interest" description="Disordered" evidence="3">
    <location>
        <begin position="1"/>
        <end position="22"/>
    </location>
</feature>
<dbReference type="EC" id="1.-.-.-" evidence="5"/>
<protein>
    <submittedName>
        <fullName evidence="5">NADP-dependent oxidoreductase</fullName>
        <ecNumber evidence="5">1.-.-.-</ecNumber>
    </submittedName>
</protein>
<dbReference type="InterPro" id="IPR036291">
    <property type="entry name" value="NAD(P)-bd_dom_sf"/>
</dbReference>
<evidence type="ECO:0000256" key="3">
    <source>
        <dbReference type="SAM" id="MobiDB-lite"/>
    </source>
</evidence>
<proteinExistence type="predicted"/>
<evidence type="ECO:0000313" key="5">
    <source>
        <dbReference type="EMBL" id="MFI1461208.1"/>
    </source>
</evidence>
<dbReference type="SUPFAM" id="SSF50129">
    <property type="entry name" value="GroES-like"/>
    <property type="match status" value="1"/>
</dbReference>
<comment type="caution">
    <text evidence="5">The sequence shown here is derived from an EMBL/GenBank/DDBJ whole genome shotgun (WGS) entry which is preliminary data.</text>
</comment>
<dbReference type="InterPro" id="IPR020843">
    <property type="entry name" value="ER"/>
</dbReference>
<evidence type="ECO:0000256" key="1">
    <source>
        <dbReference type="ARBA" id="ARBA00022857"/>
    </source>
</evidence>
<feature type="domain" description="Enoyl reductase (ER)" evidence="4">
    <location>
        <begin position="33"/>
        <end position="320"/>
    </location>
</feature>
<dbReference type="Gene3D" id="3.90.180.10">
    <property type="entry name" value="Medium-chain alcohol dehydrogenases, catalytic domain"/>
    <property type="match status" value="1"/>
</dbReference>
<dbReference type="CDD" id="cd05289">
    <property type="entry name" value="MDR_like_2"/>
    <property type="match status" value="1"/>
</dbReference>
<dbReference type="InterPro" id="IPR011032">
    <property type="entry name" value="GroES-like_sf"/>
</dbReference>
<dbReference type="EMBL" id="JBIRUQ010000002">
    <property type="protein sequence ID" value="MFI1461208.1"/>
    <property type="molecule type" value="Genomic_DNA"/>
</dbReference>
<keyword evidence="6" id="KW-1185">Reference proteome</keyword>
<dbReference type="Pfam" id="PF13602">
    <property type="entry name" value="ADH_zinc_N_2"/>
    <property type="match status" value="1"/>
</dbReference>
<name>A0ABW7TJJ6_9NOCA</name>
<dbReference type="Gene3D" id="3.40.50.720">
    <property type="entry name" value="NAD(P)-binding Rossmann-like Domain"/>
    <property type="match status" value="1"/>
</dbReference>
<dbReference type="Proteomes" id="UP001611263">
    <property type="component" value="Unassembled WGS sequence"/>
</dbReference>
<dbReference type="PANTHER" id="PTHR48106:SF18">
    <property type="entry name" value="QUINONE OXIDOREDUCTASE PIG3"/>
    <property type="match status" value="1"/>
</dbReference>
<dbReference type="Pfam" id="PF08240">
    <property type="entry name" value="ADH_N"/>
    <property type="match status" value="1"/>
</dbReference>
<dbReference type="GO" id="GO:0016491">
    <property type="term" value="F:oxidoreductase activity"/>
    <property type="evidence" value="ECO:0007669"/>
    <property type="project" value="UniProtKB-KW"/>
</dbReference>
<keyword evidence="2 5" id="KW-0560">Oxidoreductase</keyword>
<sequence>MTRHTGPSAGPPTRGPEQPAREATRIVSQQRFGGPEVLEAGRAPVPVPGQGEVLLRLGATAVNPVDCKLRAGRVRFLGDPPFTLGFDISGTIVEAGAGVTGMNPGVDVFGMIHSRTGTYSEFVIARADALAPCPPGVDHVMAAALPTAALTARQAVDAADPKPGETVLVHAAAGGVGHFAVQFAEHRGAHVVGTARLSNHRFVRELGATEVIDYTTTDFTAALDGVDVVLDLVGGAYGQRSLRVLRDNGRYITVQGSDAEGDARFRRVTGRPSPALLTEIGAAVAAGRVGVHVDRALTLDEVQDSHRLSESGRVRGKLVLTPWRDRQAP</sequence>
<dbReference type="PANTHER" id="PTHR48106">
    <property type="entry name" value="QUINONE OXIDOREDUCTASE PIG3-RELATED"/>
    <property type="match status" value="1"/>
</dbReference>
<dbReference type="GeneID" id="93508818"/>
<dbReference type="InterPro" id="IPR013154">
    <property type="entry name" value="ADH-like_N"/>
</dbReference>
<reference evidence="5 6" key="1">
    <citation type="submission" date="2024-10" db="EMBL/GenBank/DDBJ databases">
        <title>The Natural Products Discovery Center: Release of the First 8490 Sequenced Strains for Exploring Actinobacteria Biosynthetic Diversity.</title>
        <authorList>
            <person name="Kalkreuter E."/>
            <person name="Kautsar S.A."/>
            <person name="Yang D."/>
            <person name="Bader C.D."/>
            <person name="Teijaro C.N."/>
            <person name="Fluegel L."/>
            <person name="Davis C.M."/>
            <person name="Simpson J.R."/>
            <person name="Lauterbach L."/>
            <person name="Steele A.D."/>
            <person name="Gui C."/>
            <person name="Meng S."/>
            <person name="Li G."/>
            <person name="Viehrig K."/>
            <person name="Ye F."/>
            <person name="Su P."/>
            <person name="Kiefer A.F."/>
            <person name="Nichols A."/>
            <person name="Cepeda A.J."/>
            <person name="Yan W."/>
            <person name="Fan B."/>
            <person name="Jiang Y."/>
            <person name="Adhikari A."/>
            <person name="Zheng C.-J."/>
            <person name="Schuster L."/>
            <person name="Cowan T.M."/>
            <person name="Smanski M.J."/>
            <person name="Chevrette M.G."/>
            <person name="De Carvalho L.P.S."/>
            <person name="Shen B."/>
        </authorList>
    </citation>
    <scope>NUCLEOTIDE SEQUENCE [LARGE SCALE GENOMIC DNA]</scope>
    <source>
        <strain evidence="5 6">NPDC020568</strain>
    </source>
</reference>
<accession>A0ABW7TJJ6</accession>
<evidence type="ECO:0000313" key="6">
    <source>
        <dbReference type="Proteomes" id="UP001611263"/>
    </source>
</evidence>
<dbReference type="SMART" id="SM00829">
    <property type="entry name" value="PKS_ER"/>
    <property type="match status" value="1"/>
</dbReference>
<dbReference type="SUPFAM" id="SSF51735">
    <property type="entry name" value="NAD(P)-binding Rossmann-fold domains"/>
    <property type="match status" value="1"/>
</dbReference>
<evidence type="ECO:0000259" key="4">
    <source>
        <dbReference type="SMART" id="SM00829"/>
    </source>
</evidence>
<evidence type="ECO:0000256" key="2">
    <source>
        <dbReference type="ARBA" id="ARBA00023002"/>
    </source>
</evidence>